<accession>A0A7T7GTQ4</accession>
<evidence type="ECO:0000313" key="3">
    <source>
        <dbReference type="Proteomes" id="UP000595213"/>
    </source>
</evidence>
<dbReference type="EMBL" id="MW348917">
    <property type="protein sequence ID" value="QQM14999.1"/>
    <property type="molecule type" value="Genomic_DNA"/>
</dbReference>
<evidence type="ECO:0000313" key="2">
    <source>
        <dbReference type="EMBL" id="QQM14999.1"/>
    </source>
</evidence>
<keyword evidence="1" id="KW-0472">Membrane</keyword>
<gene>
    <name evidence="2" type="ORF">THORNTON_8</name>
</gene>
<keyword evidence="3" id="KW-1185">Reference proteome</keyword>
<sequence length="32" mass="3655">MTVLYCVASYCIGSMVTGTVIYLGYRFRKEVM</sequence>
<protein>
    <submittedName>
        <fullName evidence="2">Membrane protein</fullName>
    </submittedName>
</protein>
<keyword evidence="1" id="KW-1133">Transmembrane helix</keyword>
<organism evidence="2 3">
    <name type="scientific">Bacillus phage Thornton</name>
    <dbReference type="NCBI Taxonomy" id="2795746"/>
    <lineage>
        <taxon>Viruses</taxon>
        <taxon>Duplodnaviria</taxon>
        <taxon>Heunggongvirae</taxon>
        <taxon>Uroviricota</taxon>
        <taxon>Caudoviricetes</taxon>
        <taxon>Salasmaviridae</taxon>
        <taxon>Northropvirinae</taxon>
        <taxon>Claudivirus</taxon>
        <taxon>Claudivirus thornton</taxon>
    </lineage>
</organism>
<feature type="transmembrane region" description="Helical" evidence="1">
    <location>
        <begin position="6"/>
        <end position="25"/>
    </location>
</feature>
<proteinExistence type="predicted"/>
<keyword evidence="1" id="KW-0812">Transmembrane</keyword>
<name>A0A7T7GTQ4_9CAUD</name>
<reference evidence="2 3" key="1">
    <citation type="submission" date="2020-12" db="EMBL/GenBank/DDBJ databases">
        <authorList>
            <person name="Ismail A."/>
            <person name="Veeramachaneni S."/>
            <person name="Freeman H."/>
            <person name="Crow L."/>
            <person name="Johnson A."/>
        </authorList>
    </citation>
    <scope>NUCLEOTIDE SEQUENCE [LARGE SCALE GENOMIC DNA]</scope>
</reference>
<evidence type="ECO:0000256" key="1">
    <source>
        <dbReference type="SAM" id="Phobius"/>
    </source>
</evidence>
<dbReference type="Proteomes" id="UP000595213">
    <property type="component" value="Segment"/>
</dbReference>